<dbReference type="EMBL" id="MU003513">
    <property type="protein sequence ID" value="KAF2469098.1"/>
    <property type="molecule type" value="Genomic_DNA"/>
</dbReference>
<evidence type="ECO:0000313" key="2">
    <source>
        <dbReference type="Proteomes" id="UP000799755"/>
    </source>
</evidence>
<organism evidence="1 2">
    <name type="scientific">Lindgomyces ingoldianus</name>
    <dbReference type="NCBI Taxonomy" id="673940"/>
    <lineage>
        <taxon>Eukaryota</taxon>
        <taxon>Fungi</taxon>
        <taxon>Dikarya</taxon>
        <taxon>Ascomycota</taxon>
        <taxon>Pezizomycotina</taxon>
        <taxon>Dothideomycetes</taxon>
        <taxon>Pleosporomycetidae</taxon>
        <taxon>Pleosporales</taxon>
        <taxon>Lindgomycetaceae</taxon>
        <taxon>Lindgomyces</taxon>
    </lineage>
</organism>
<proteinExistence type="predicted"/>
<keyword evidence="2" id="KW-1185">Reference proteome</keyword>
<name>A0ACB6QQ31_9PLEO</name>
<accession>A0ACB6QQ31</accession>
<dbReference type="Proteomes" id="UP000799755">
    <property type="component" value="Unassembled WGS sequence"/>
</dbReference>
<comment type="caution">
    <text evidence="1">The sequence shown here is derived from an EMBL/GenBank/DDBJ whole genome shotgun (WGS) entry which is preliminary data.</text>
</comment>
<sequence>MSRDLTTKHLKSKKSRGNFRQRNPDKDPEPPAAPPIIILGDNPESPHLSDQDPDPDSEPEPPVSPPTRSSKSNNRKVPDPEPDPDPEPEPEPAPPIIIFPKRPASSSPPESGMGSKISKISPNRPVTRSTSKADKDQLKEPPSRYPHRSKPIHRKATGGRDGAHV</sequence>
<gene>
    <name evidence="1" type="ORF">BDR25DRAFT_315564</name>
</gene>
<protein>
    <submittedName>
        <fullName evidence="1">Uncharacterized protein</fullName>
    </submittedName>
</protein>
<evidence type="ECO:0000313" key="1">
    <source>
        <dbReference type="EMBL" id="KAF2469098.1"/>
    </source>
</evidence>
<reference evidence="1" key="1">
    <citation type="journal article" date="2020" name="Stud. Mycol.">
        <title>101 Dothideomycetes genomes: a test case for predicting lifestyles and emergence of pathogens.</title>
        <authorList>
            <person name="Haridas S."/>
            <person name="Albert R."/>
            <person name="Binder M."/>
            <person name="Bloem J."/>
            <person name="Labutti K."/>
            <person name="Salamov A."/>
            <person name="Andreopoulos B."/>
            <person name="Baker S."/>
            <person name="Barry K."/>
            <person name="Bills G."/>
            <person name="Bluhm B."/>
            <person name="Cannon C."/>
            <person name="Castanera R."/>
            <person name="Culley D."/>
            <person name="Daum C."/>
            <person name="Ezra D."/>
            <person name="Gonzalez J."/>
            <person name="Henrissat B."/>
            <person name="Kuo A."/>
            <person name="Liang C."/>
            <person name="Lipzen A."/>
            <person name="Lutzoni F."/>
            <person name="Magnuson J."/>
            <person name="Mondo S."/>
            <person name="Nolan M."/>
            <person name="Ohm R."/>
            <person name="Pangilinan J."/>
            <person name="Park H.-J."/>
            <person name="Ramirez L."/>
            <person name="Alfaro M."/>
            <person name="Sun H."/>
            <person name="Tritt A."/>
            <person name="Yoshinaga Y."/>
            <person name="Zwiers L.-H."/>
            <person name="Turgeon B."/>
            <person name="Goodwin S."/>
            <person name="Spatafora J."/>
            <person name="Crous P."/>
            <person name="Grigoriev I."/>
        </authorList>
    </citation>
    <scope>NUCLEOTIDE SEQUENCE</scope>
    <source>
        <strain evidence="1">ATCC 200398</strain>
    </source>
</reference>